<reference evidence="3 4" key="1">
    <citation type="submission" date="2019-08" db="EMBL/GenBank/DDBJ databases">
        <title>Ulvibacter marinistellae sp. nov., isolated from a starfish, Patiria pectinifera.</title>
        <authorList>
            <person name="Kawano K."/>
            <person name="Ushijima N."/>
            <person name="Kihara M."/>
            <person name="Itoh H."/>
        </authorList>
    </citation>
    <scope>NUCLEOTIDE SEQUENCE [LARGE SCALE GENOMIC DNA]</scope>
    <source>
        <strain evidence="3 4">KK4</strain>
    </source>
</reference>
<dbReference type="Gene3D" id="3.40.50.2020">
    <property type="match status" value="1"/>
</dbReference>
<dbReference type="SUPFAM" id="SSF53271">
    <property type="entry name" value="PRTase-like"/>
    <property type="match status" value="1"/>
</dbReference>
<dbReference type="EMBL" id="BKCF01000001">
    <property type="protein sequence ID" value="GEQ84668.1"/>
    <property type="molecule type" value="Genomic_DNA"/>
</dbReference>
<keyword evidence="3" id="KW-0808">Transferase</keyword>
<name>A0A5J4FU94_9FLAO</name>
<dbReference type="Pfam" id="PF00156">
    <property type="entry name" value="Pribosyltran"/>
    <property type="match status" value="1"/>
</dbReference>
<dbReference type="InterPro" id="IPR051910">
    <property type="entry name" value="ComF/GntX_DNA_util-trans"/>
</dbReference>
<dbReference type="InterPro" id="IPR000836">
    <property type="entry name" value="PRTase_dom"/>
</dbReference>
<protein>
    <submittedName>
        <fullName evidence="3">Amidophosphoribosyltransferase</fullName>
    </submittedName>
</protein>
<evidence type="ECO:0000259" key="2">
    <source>
        <dbReference type="Pfam" id="PF00156"/>
    </source>
</evidence>
<gene>
    <name evidence="3" type="ORF">ULMS_01760</name>
</gene>
<organism evidence="3 4">
    <name type="scientific">Patiriisocius marinistellae</name>
    <dbReference type="NCBI Taxonomy" id="2494560"/>
    <lineage>
        <taxon>Bacteria</taxon>
        <taxon>Pseudomonadati</taxon>
        <taxon>Bacteroidota</taxon>
        <taxon>Flavobacteriia</taxon>
        <taxon>Flavobacteriales</taxon>
        <taxon>Flavobacteriaceae</taxon>
        <taxon>Patiriisocius</taxon>
    </lineage>
</organism>
<proteinExistence type="inferred from homology"/>
<dbReference type="PANTHER" id="PTHR47505:SF1">
    <property type="entry name" value="DNA UTILIZATION PROTEIN YHGH"/>
    <property type="match status" value="1"/>
</dbReference>
<comment type="similarity">
    <text evidence="1">Belongs to the ComF/GntX family.</text>
</comment>
<accession>A0A5J4FU94</accession>
<feature type="domain" description="Phosphoribosyltransferase" evidence="2">
    <location>
        <begin position="101"/>
        <end position="179"/>
    </location>
</feature>
<evidence type="ECO:0000256" key="1">
    <source>
        <dbReference type="ARBA" id="ARBA00008007"/>
    </source>
</evidence>
<dbReference type="PANTHER" id="PTHR47505">
    <property type="entry name" value="DNA UTILIZATION PROTEIN YHGH"/>
    <property type="match status" value="1"/>
</dbReference>
<keyword evidence="4" id="KW-1185">Reference proteome</keyword>
<sequence>MPLFQQQYAGENSIKNIFYGRIPVVHATALLKFEKQSIVQELMHNLKYRKQEDISAFFGAWLGEKLSALNDYKDIDVVIPVPIHKTKKRERGYNQVSGFGSEIAKALSITFHEDVLLKTANTKTQVFKGRLKRMETAQTLTIKNSHLIKNKHILLVDDIITTGATLENCALQLLKIPNTKISFAAIAMTIS</sequence>
<keyword evidence="3" id="KW-0328">Glycosyltransferase</keyword>
<comment type="caution">
    <text evidence="3">The sequence shown here is derived from an EMBL/GenBank/DDBJ whole genome shotgun (WGS) entry which is preliminary data.</text>
</comment>
<evidence type="ECO:0000313" key="4">
    <source>
        <dbReference type="Proteomes" id="UP000326994"/>
    </source>
</evidence>
<dbReference type="AlphaFoldDB" id="A0A5J4FU94"/>
<dbReference type="InterPro" id="IPR029057">
    <property type="entry name" value="PRTase-like"/>
</dbReference>
<evidence type="ECO:0000313" key="3">
    <source>
        <dbReference type="EMBL" id="GEQ84668.1"/>
    </source>
</evidence>
<dbReference type="Proteomes" id="UP000326994">
    <property type="component" value="Unassembled WGS sequence"/>
</dbReference>
<dbReference type="GO" id="GO:0016757">
    <property type="term" value="F:glycosyltransferase activity"/>
    <property type="evidence" value="ECO:0007669"/>
    <property type="project" value="UniProtKB-KW"/>
</dbReference>
<dbReference type="CDD" id="cd06223">
    <property type="entry name" value="PRTases_typeI"/>
    <property type="match status" value="1"/>
</dbReference>